<evidence type="ECO:0000313" key="1">
    <source>
        <dbReference type="Proteomes" id="UP000887579"/>
    </source>
</evidence>
<sequence>MNLESTNYNIEISKDFDDLTFGINNDIVSYGKTKTVLSLLPKCSSIAALICGVRQMSCVHFVDAYLSPLPNHIVGFDDLSRKIFMRAEIRNSNLDKGADLTDQSLALVNFSRLPGDVPFQYIPRKLGGYDSVINAFPLNPNTLITEWQAANQKVYDHVSGGEENSARIIYVMIYGYEEEDFSTMRPAQIWYHFMLYTNGKVTGNEIEGKVVNGLLQMK</sequence>
<organism evidence="1 2">
    <name type="scientific">Panagrolaimus sp. ES5</name>
    <dbReference type="NCBI Taxonomy" id="591445"/>
    <lineage>
        <taxon>Eukaryota</taxon>
        <taxon>Metazoa</taxon>
        <taxon>Ecdysozoa</taxon>
        <taxon>Nematoda</taxon>
        <taxon>Chromadorea</taxon>
        <taxon>Rhabditida</taxon>
        <taxon>Tylenchina</taxon>
        <taxon>Panagrolaimomorpha</taxon>
        <taxon>Panagrolaimoidea</taxon>
        <taxon>Panagrolaimidae</taxon>
        <taxon>Panagrolaimus</taxon>
    </lineage>
</organism>
<proteinExistence type="predicted"/>
<name>A0AC34FXL2_9BILA</name>
<protein>
    <submittedName>
        <fullName evidence="2">Uncharacterized protein</fullName>
    </submittedName>
</protein>
<evidence type="ECO:0000313" key="2">
    <source>
        <dbReference type="WBParaSite" id="ES5_v2.g22198.t1"/>
    </source>
</evidence>
<accession>A0AC34FXL2</accession>
<dbReference type="Proteomes" id="UP000887579">
    <property type="component" value="Unplaced"/>
</dbReference>
<dbReference type="WBParaSite" id="ES5_v2.g22198.t1">
    <property type="protein sequence ID" value="ES5_v2.g22198.t1"/>
    <property type="gene ID" value="ES5_v2.g22198"/>
</dbReference>
<reference evidence="2" key="1">
    <citation type="submission" date="2022-11" db="UniProtKB">
        <authorList>
            <consortium name="WormBaseParasite"/>
        </authorList>
    </citation>
    <scope>IDENTIFICATION</scope>
</reference>